<name>A0A6I9PIE3_9TELE</name>
<dbReference type="PANTHER" id="PTHR47969:SF31">
    <property type="entry name" value="KINESIN FAMILY MEMBER 21A"/>
    <property type="match status" value="1"/>
</dbReference>
<protein>
    <submittedName>
        <fullName evidence="9">Kinesin-like protein KIF21A</fullName>
    </submittedName>
</protein>
<sequence>MYILAALSSRSFGNSIVHTYPLVCSSRICTNHCTADKTSGLGLHVGITGYSAPITLPDDIIRLSKRVQRRFGLHCSPDKNNKDGTHSPVHLSGEEVERFTSFKFLGVHISEDLSLTTNTSALVKKAHKRIFFLRKLAKLRLSSQVLMNFYRCTIESILSTCISVCYGNCMVKDKQSLQRVVKIAQRIIKMPLPSIASVYEKRCLRRARSIIRDSSHPNHTLFIPLRGTRSGTRYRSLPGRTNRTTHSFFPSAVTALRRQARPTSGKVVRKFLSDPVQDSSYRPPSGRLYSSGNAAPNGTRTSYRRSGILSTRIARNKWQSLERRITDVIMQRMTISNMEADMNRLLKQREELTKRKEKVIRKRERLSREGPEVEKAVLPINEEVDALTANIDYINDSIADCQANIMQMEEAKEEGDTVDISAVIGSCTLNETRFLLDHFMTMAISKGLQASQRESQVKVMEGRLKQTEITSATQNQLLFHMLKEKAEFNPELDALLGNALQELGNIPADNGDDSSSDESAQSPSADGNTMSSDLMKLCGETKTRGKARRRTTTQMELLYANSDSAPDAPPSDFSAPMLPLAETPDGGGDMETSGSSVRDYSALSPGFSSKMGSINGSRSSSVERRAPEPSPLSRRKTYDKAHAAAERAKVKEIKQGSLTRASH</sequence>
<dbReference type="GO" id="GO:0005875">
    <property type="term" value="C:microtubule associated complex"/>
    <property type="evidence" value="ECO:0007669"/>
    <property type="project" value="TreeGrafter"/>
</dbReference>
<feature type="domain" description="Alkylated DNA repair protein AlkB homologue 8 N-terminal" evidence="6">
    <location>
        <begin position="116"/>
        <end position="156"/>
    </location>
</feature>
<feature type="region of interest" description="Disordered" evidence="5">
    <location>
        <begin position="561"/>
        <end position="663"/>
    </location>
</feature>
<dbReference type="AlphaFoldDB" id="A0A6I9PIE3"/>
<accession>A0A6I9PIE3</accession>
<evidence type="ECO:0000259" key="7">
    <source>
        <dbReference type="Pfam" id="PF23203"/>
    </source>
</evidence>
<evidence type="ECO:0000256" key="4">
    <source>
        <dbReference type="SAM" id="Coils"/>
    </source>
</evidence>
<dbReference type="InterPro" id="IPR027640">
    <property type="entry name" value="Kinesin-like_fam"/>
</dbReference>
<evidence type="ECO:0000313" key="9">
    <source>
        <dbReference type="RefSeq" id="XP_010790729.1"/>
    </source>
</evidence>
<feature type="compositionally biased region" description="Polar residues" evidence="5">
    <location>
        <begin position="276"/>
        <end position="301"/>
    </location>
</feature>
<evidence type="ECO:0000313" key="8">
    <source>
        <dbReference type="Proteomes" id="UP000504611"/>
    </source>
</evidence>
<dbReference type="CDD" id="cd22263">
    <property type="entry name" value="Rcc_KIF21A"/>
    <property type="match status" value="1"/>
</dbReference>
<dbReference type="InterPro" id="IPR056532">
    <property type="entry name" value="KIF21A/B_hel_2"/>
</dbReference>
<dbReference type="InterPro" id="IPR015095">
    <property type="entry name" value="AlkB_hom8_N"/>
</dbReference>
<gene>
    <name evidence="9" type="primary">LOC104963788</name>
</gene>
<organism evidence="8 9">
    <name type="scientific">Notothenia coriiceps</name>
    <name type="common">black rockcod</name>
    <dbReference type="NCBI Taxonomy" id="8208"/>
    <lineage>
        <taxon>Eukaryota</taxon>
        <taxon>Metazoa</taxon>
        <taxon>Chordata</taxon>
        <taxon>Craniata</taxon>
        <taxon>Vertebrata</taxon>
        <taxon>Euteleostomi</taxon>
        <taxon>Actinopterygii</taxon>
        <taxon>Neopterygii</taxon>
        <taxon>Teleostei</taxon>
        <taxon>Neoteleostei</taxon>
        <taxon>Acanthomorphata</taxon>
        <taxon>Eupercaria</taxon>
        <taxon>Perciformes</taxon>
        <taxon>Notothenioidei</taxon>
        <taxon>Nototheniidae</taxon>
        <taxon>Notothenia</taxon>
    </lineage>
</organism>
<feature type="coiled-coil region" evidence="4">
    <location>
        <begin position="335"/>
        <end position="369"/>
    </location>
</feature>
<dbReference type="Proteomes" id="UP000504611">
    <property type="component" value="Unplaced"/>
</dbReference>
<dbReference type="GO" id="GO:0003777">
    <property type="term" value="F:microtubule motor activity"/>
    <property type="evidence" value="ECO:0007669"/>
    <property type="project" value="InterPro"/>
</dbReference>
<keyword evidence="1" id="KW-0963">Cytoplasm</keyword>
<dbReference type="GO" id="GO:0008168">
    <property type="term" value="F:methyltransferase activity"/>
    <property type="evidence" value="ECO:0007669"/>
    <property type="project" value="InterPro"/>
</dbReference>
<evidence type="ECO:0000256" key="2">
    <source>
        <dbReference type="ARBA" id="ARBA00022701"/>
    </source>
</evidence>
<dbReference type="GO" id="GO:0016706">
    <property type="term" value="F:2-oxoglutarate-dependent dioxygenase activity"/>
    <property type="evidence" value="ECO:0007669"/>
    <property type="project" value="InterPro"/>
</dbReference>
<feature type="region of interest" description="Disordered" evidence="5">
    <location>
        <begin position="275"/>
        <end position="303"/>
    </location>
</feature>
<feature type="compositionally biased region" description="Basic and acidic residues" evidence="5">
    <location>
        <begin position="636"/>
        <end position="654"/>
    </location>
</feature>
<keyword evidence="8" id="KW-1185">Reference proteome</keyword>
<dbReference type="Pfam" id="PF23203">
    <property type="entry name" value="KIF21A"/>
    <property type="match status" value="1"/>
</dbReference>
<keyword evidence="3 4" id="KW-0175">Coiled coil</keyword>
<dbReference type="SUPFAM" id="SSF46579">
    <property type="entry name" value="Prefoldin"/>
    <property type="match status" value="1"/>
</dbReference>
<reference evidence="9" key="1">
    <citation type="submission" date="2025-08" db="UniProtKB">
        <authorList>
            <consortium name="RefSeq"/>
        </authorList>
    </citation>
    <scope>IDENTIFICATION</scope>
    <source>
        <tissue evidence="9">Muscle</tissue>
    </source>
</reference>
<dbReference type="GeneID" id="104963788"/>
<feature type="region of interest" description="Disordered" evidence="5">
    <location>
        <begin position="503"/>
        <end position="534"/>
    </location>
</feature>
<dbReference type="KEGG" id="ncc:104963788"/>
<keyword evidence="2" id="KW-0493">Microtubule</keyword>
<dbReference type="PANTHER" id="PTHR47969">
    <property type="entry name" value="CHROMOSOME-ASSOCIATED KINESIN KIF4A-RELATED"/>
    <property type="match status" value="1"/>
</dbReference>
<dbReference type="GO" id="GO:0005874">
    <property type="term" value="C:microtubule"/>
    <property type="evidence" value="ECO:0007669"/>
    <property type="project" value="UniProtKB-KW"/>
</dbReference>
<dbReference type="Pfam" id="PF09004">
    <property type="entry name" value="ALKBH8_N"/>
    <property type="match status" value="1"/>
</dbReference>
<feature type="compositionally biased region" description="Low complexity" evidence="5">
    <location>
        <begin position="517"/>
        <end position="526"/>
    </location>
</feature>
<evidence type="ECO:0000256" key="3">
    <source>
        <dbReference type="ARBA" id="ARBA00023054"/>
    </source>
</evidence>
<feature type="compositionally biased region" description="Polar residues" evidence="5">
    <location>
        <begin position="606"/>
        <end position="620"/>
    </location>
</feature>
<evidence type="ECO:0000256" key="1">
    <source>
        <dbReference type="ARBA" id="ARBA00022490"/>
    </source>
</evidence>
<evidence type="ECO:0000256" key="5">
    <source>
        <dbReference type="SAM" id="MobiDB-lite"/>
    </source>
</evidence>
<proteinExistence type="predicted"/>
<feature type="domain" description="KIF21A/B second helical" evidence="7">
    <location>
        <begin position="311"/>
        <end position="467"/>
    </location>
</feature>
<dbReference type="GO" id="GO:0007018">
    <property type="term" value="P:microtubule-based movement"/>
    <property type="evidence" value="ECO:0007669"/>
    <property type="project" value="InterPro"/>
</dbReference>
<dbReference type="GO" id="GO:0007052">
    <property type="term" value="P:mitotic spindle organization"/>
    <property type="evidence" value="ECO:0007669"/>
    <property type="project" value="TreeGrafter"/>
</dbReference>
<feature type="compositionally biased region" description="Low complexity" evidence="5">
    <location>
        <begin position="561"/>
        <end position="576"/>
    </location>
</feature>
<evidence type="ECO:0000259" key="6">
    <source>
        <dbReference type="Pfam" id="PF09004"/>
    </source>
</evidence>
<dbReference type="RefSeq" id="XP_010790729.1">
    <property type="nucleotide sequence ID" value="XM_010792427.1"/>
</dbReference>
<dbReference type="GO" id="GO:0051231">
    <property type="term" value="P:spindle elongation"/>
    <property type="evidence" value="ECO:0007669"/>
    <property type="project" value="TreeGrafter"/>
</dbReference>
<dbReference type="OrthoDB" id="10037236at2759"/>